<reference evidence="1 2" key="2">
    <citation type="journal article" date="2017" name="Antonie Van Leeuwenhoek">
        <title>Rhizobium rhizosphaerae sp. nov., a novel species isolated from rice rhizosphere.</title>
        <authorList>
            <person name="Zhao J.J."/>
            <person name="Zhang J."/>
            <person name="Zhang R.J."/>
            <person name="Zhang C.W."/>
            <person name="Yin H.Q."/>
            <person name="Zhang X.X."/>
        </authorList>
    </citation>
    <scope>NUCLEOTIDE SEQUENCE [LARGE SCALE GENOMIC DNA]</scope>
    <source>
        <strain evidence="1 2">ACAM 611</strain>
    </source>
</reference>
<organism evidence="1 2">
    <name type="scientific">Glaciecola punicea ACAM 611</name>
    <dbReference type="NCBI Taxonomy" id="1121923"/>
    <lineage>
        <taxon>Bacteria</taxon>
        <taxon>Pseudomonadati</taxon>
        <taxon>Pseudomonadota</taxon>
        <taxon>Gammaproteobacteria</taxon>
        <taxon>Alteromonadales</taxon>
        <taxon>Alteromonadaceae</taxon>
        <taxon>Glaciecola</taxon>
    </lineage>
</organism>
<reference evidence="1 2" key="1">
    <citation type="journal article" date="2012" name="J. Bacteriol.">
        <title>Genome sequence of proteorhodopsin-containing sea ice bacterium Glaciecola punicea ACAM 611T.</title>
        <authorList>
            <person name="Qin Q.-L."/>
            <person name="Xie B.-B."/>
            <person name="Shu Y.-L."/>
            <person name="Rong J.-C."/>
            <person name="Zhao D.-L."/>
            <person name="Zhang X.-Y."/>
            <person name="Chen X.-L."/>
            <person name="Zhou B.-C."/>
            <person name="Zhanga Y.-Z."/>
        </authorList>
    </citation>
    <scope>NUCLEOTIDE SEQUENCE [LARGE SCALE GENOMIC DNA]</scope>
    <source>
        <strain evidence="1 2">ACAM 611</strain>
    </source>
</reference>
<dbReference type="Proteomes" id="UP000053586">
    <property type="component" value="Unassembled WGS sequence"/>
</dbReference>
<gene>
    <name evidence="1" type="ORF">GPUN_2662</name>
</gene>
<name>H5TEP9_9ALTE</name>
<dbReference type="AlphaFoldDB" id="H5TEP9"/>
<dbReference type="EMBL" id="BAET01000031">
    <property type="protein sequence ID" value="GAB56776.1"/>
    <property type="molecule type" value="Genomic_DNA"/>
</dbReference>
<dbReference type="OrthoDB" id="6322081at2"/>
<evidence type="ECO:0000313" key="1">
    <source>
        <dbReference type="EMBL" id="GAB56776.1"/>
    </source>
</evidence>
<protein>
    <submittedName>
        <fullName evidence="1">Uncharacterized protein</fullName>
    </submittedName>
</protein>
<keyword evidence="2" id="KW-1185">Reference proteome</keyword>
<evidence type="ECO:0000313" key="2">
    <source>
        <dbReference type="Proteomes" id="UP000053586"/>
    </source>
</evidence>
<dbReference type="RefSeq" id="WP_006007289.1">
    <property type="nucleotide sequence ID" value="NZ_BAET01000031.1"/>
</dbReference>
<comment type="caution">
    <text evidence="1">The sequence shown here is derived from an EMBL/GenBank/DDBJ whole genome shotgun (WGS) entry which is preliminary data.</text>
</comment>
<sequence>MDDSKFVDPRLVAREALFQNLHVSIFETMGYVSAIQACVEKTGHDIDASNPEFVQLLRDYEVTKNLSNIEQSDLKQLFEKTDGILRSNSSALANRAQLCAAATSALNHWRILYEVPDDLRDTDTVTKTLKIKLQQTMYTWECIVDDLSGVKLYPRNTN</sequence>
<proteinExistence type="predicted"/>
<accession>H5TEP9</accession>